<reference evidence="4" key="1">
    <citation type="submission" date="2016-10" db="EMBL/GenBank/DDBJ databases">
        <authorList>
            <person name="Varghese N."/>
            <person name="Submissions S."/>
        </authorList>
    </citation>
    <scope>NUCLEOTIDE SEQUENCE [LARGE SCALE GENOMIC DNA]</scope>
    <source>
        <strain evidence="4">DSM 27981</strain>
    </source>
</reference>
<dbReference type="Pfam" id="PF13193">
    <property type="entry name" value="AMP-binding_C"/>
    <property type="match status" value="1"/>
</dbReference>
<dbReference type="InterPro" id="IPR045851">
    <property type="entry name" value="AMP-bd_C_sf"/>
</dbReference>
<dbReference type="STRING" id="1177982.SAMN04489711_10150"/>
<dbReference type="PANTHER" id="PTHR43767">
    <property type="entry name" value="LONG-CHAIN-FATTY-ACID--COA LIGASE"/>
    <property type="match status" value="1"/>
</dbReference>
<name>A0A1I1ZCH6_9BURK</name>
<accession>A0A1I1ZCH6</accession>
<feature type="domain" description="AMP-binding enzyme C-terminal" evidence="2">
    <location>
        <begin position="446"/>
        <end position="520"/>
    </location>
</feature>
<dbReference type="InterPro" id="IPR025110">
    <property type="entry name" value="AMP-bd_C"/>
</dbReference>
<dbReference type="PANTHER" id="PTHR43767:SF11">
    <property type="entry name" value="MEDIUM-CHAIN-FATTY-ACID--COA LIGASE"/>
    <property type="match status" value="1"/>
</dbReference>
<evidence type="ECO:0000313" key="4">
    <source>
        <dbReference type="Proteomes" id="UP000199119"/>
    </source>
</evidence>
<protein>
    <submittedName>
        <fullName evidence="3">Fatty-acyl-CoA synthase</fullName>
    </submittedName>
</protein>
<dbReference type="EMBL" id="FONX01000001">
    <property type="protein sequence ID" value="SFE29292.1"/>
    <property type="molecule type" value="Genomic_DNA"/>
</dbReference>
<dbReference type="SUPFAM" id="SSF56801">
    <property type="entry name" value="Acetyl-CoA synthetase-like"/>
    <property type="match status" value="1"/>
</dbReference>
<dbReference type="InterPro" id="IPR050237">
    <property type="entry name" value="ATP-dep_AMP-bd_enzyme"/>
</dbReference>
<dbReference type="Pfam" id="PF00501">
    <property type="entry name" value="AMP-binding"/>
    <property type="match status" value="1"/>
</dbReference>
<evidence type="ECO:0000259" key="2">
    <source>
        <dbReference type="Pfam" id="PF13193"/>
    </source>
</evidence>
<dbReference type="Proteomes" id="UP000199119">
    <property type="component" value="Unassembled WGS sequence"/>
</dbReference>
<dbReference type="CDD" id="cd12119">
    <property type="entry name" value="ttLC_FACS_AlkK_like"/>
    <property type="match status" value="1"/>
</dbReference>
<dbReference type="AlphaFoldDB" id="A0A1I1ZCH6"/>
<dbReference type="InterPro" id="IPR020845">
    <property type="entry name" value="AMP-binding_CS"/>
</dbReference>
<evidence type="ECO:0000259" key="1">
    <source>
        <dbReference type="Pfam" id="PF00501"/>
    </source>
</evidence>
<keyword evidence="4" id="KW-1185">Reference proteome</keyword>
<gene>
    <name evidence="3" type="ORF">SAMN04489711_10150</name>
</gene>
<sequence length="542" mass="58578">MSQRIPPGQMQRRMLTIGMLIDHAERNHGGTEIVSRRVEGDIHRSNWTQVAARARRVARWLDASGVEPGDRVSTIAWNGYRHLELYFGVSASGRILHTVNPRLAPQQIAWMLGDAGSRVVCFDTTFAPLVEAVKPHCPGVAQWVELAGNGRPDDYETLIGAQSDAPLDWPALDEEAASSLCYTSGTTGNPKGVLYSHRSSVLHAYGVALPDSLGLSARNSVMPVVPMFHVNAWGVPYAAALTGCKLVFPGPRLDGASVHELMEAEAVDISPGVPTVWQMLLDHVERHALRFGSLRRLVVGGAACPPALIRAFQGRHGVEVIHAWGMTELSPLGTVNQPKRSQAGLDDGARVALQAKQGRAVCGVEMRLVDANGADLPFDGRSQGELLVRGPWVVERYFNHERPATEDGWFRTGDVACIDAEGFMQITDRAKDLIKSGGEWISSIDVENAALEHPAVAMAACIGVPDPKWDERPLLLAVLRPGAEVSGDALRGFLAGRLPKWQVPDAVEFVDALPIGPTGKIAKQPLRERFAARRSDAAAVAA</sequence>
<dbReference type="Gene3D" id="3.40.50.12780">
    <property type="entry name" value="N-terminal domain of ligase-like"/>
    <property type="match status" value="1"/>
</dbReference>
<dbReference type="GO" id="GO:0016877">
    <property type="term" value="F:ligase activity, forming carbon-sulfur bonds"/>
    <property type="evidence" value="ECO:0007669"/>
    <property type="project" value="UniProtKB-ARBA"/>
</dbReference>
<organism evidence="3 4">
    <name type="scientific">Paracidovorax wautersii</name>
    <dbReference type="NCBI Taxonomy" id="1177982"/>
    <lineage>
        <taxon>Bacteria</taxon>
        <taxon>Pseudomonadati</taxon>
        <taxon>Pseudomonadota</taxon>
        <taxon>Betaproteobacteria</taxon>
        <taxon>Burkholderiales</taxon>
        <taxon>Comamonadaceae</taxon>
        <taxon>Paracidovorax</taxon>
    </lineage>
</organism>
<dbReference type="OrthoDB" id="9766486at2"/>
<feature type="domain" description="AMP-dependent synthetase/ligase" evidence="1">
    <location>
        <begin position="24"/>
        <end position="398"/>
    </location>
</feature>
<dbReference type="RefSeq" id="WP_092936439.1">
    <property type="nucleotide sequence ID" value="NZ_FONX01000001.1"/>
</dbReference>
<dbReference type="NCBIfam" id="NF004837">
    <property type="entry name" value="PRK06187.1"/>
    <property type="match status" value="1"/>
</dbReference>
<proteinExistence type="predicted"/>
<dbReference type="InterPro" id="IPR042099">
    <property type="entry name" value="ANL_N_sf"/>
</dbReference>
<dbReference type="PROSITE" id="PS00455">
    <property type="entry name" value="AMP_BINDING"/>
    <property type="match status" value="1"/>
</dbReference>
<evidence type="ECO:0000313" key="3">
    <source>
        <dbReference type="EMBL" id="SFE29292.1"/>
    </source>
</evidence>
<dbReference type="InterPro" id="IPR000873">
    <property type="entry name" value="AMP-dep_synth/lig_dom"/>
</dbReference>
<dbReference type="Gene3D" id="3.30.300.30">
    <property type="match status" value="1"/>
</dbReference>